<sequence>MKTAESPLPPSAGLRLIGGPVNCNVSFDDEAPPEDPPLDDEHAAAPSRVIATALIAPTIIGERRPLREGLRIVSSSSPGSG</sequence>
<comment type="caution">
    <text evidence="1">The sequence shown here is derived from an EMBL/GenBank/DDBJ whole genome shotgun (WGS) entry which is preliminary data.</text>
</comment>
<gene>
    <name evidence="1" type="ORF">Airi01_062960</name>
</gene>
<evidence type="ECO:0000313" key="2">
    <source>
        <dbReference type="Proteomes" id="UP001165135"/>
    </source>
</evidence>
<dbReference type="Proteomes" id="UP001165135">
    <property type="component" value="Unassembled WGS sequence"/>
</dbReference>
<evidence type="ECO:0000313" key="1">
    <source>
        <dbReference type="EMBL" id="GLY78029.1"/>
    </source>
</evidence>
<protein>
    <submittedName>
        <fullName evidence="1">Uncharacterized protein</fullName>
    </submittedName>
</protein>
<name>A0A9W6RM51_9ACTN</name>
<dbReference type="AlphaFoldDB" id="A0A9W6RM51"/>
<accession>A0A9W6RM51</accession>
<organism evidence="1 2">
    <name type="scientific">Actinoallomurus iriomotensis</name>
    <dbReference type="NCBI Taxonomy" id="478107"/>
    <lineage>
        <taxon>Bacteria</taxon>
        <taxon>Bacillati</taxon>
        <taxon>Actinomycetota</taxon>
        <taxon>Actinomycetes</taxon>
        <taxon>Streptosporangiales</taxon>
        <taxon>Thermomonosporaceae</taxon>
        <taxon>Actinoallomurus</taxon>
    </lineage>
</organism>
<dbReference type="EMBL" id="BSTJ01000008">
    <property type="protein sequence ID" value="GLY78029.1"/>
    <property type="molecule type" value="Genomic_DNA"/>
</dbReference>
<proteinExistence type="predicted"/>
<reference evidence="1" key="1">
    <citation type="submission" date="2023-03" db="EMBL/GenBank/DDBJ databases">
        <title>Actinoallomurus iriomotensis NBRC 103681.</title>
        <authorList>
            <person name="Ichikawa N."/>
            <person name="Sato H."/>
            <person name="Tonouchi N."/>
        </authorList>
    </citation>
    <scope>NUCLEOTIDE SEQUENCE</scope>
    <source>
        <strain evidence="1">NBRC 103681</strain>
    </source>
</reference>